<organism evidence="2">
    <name type="scientific">Culex pipiens</name>
    <name type="common">House mosquito</name>
    <dbReference type="NCBI Taxonomy" id="7175"/>
    <lineage>
        <taxon>Eukaryota</taxon>
        <taxon>Metazoa</taxon>
        <taxon>Ecdysozoa</taxon>
        <taxon>Arthropoda</taxon>
        <taxon>Hexapoda</taxon>
        <taxon>Insecta</taxon>
        <taxon>Pterygota</taxon>
        <taxon>Neoptera</taxon>
        <taxon>Endopterygota</taxon>
        <taxon>Diptera</taxon>
        <taxon>Nematocera</taxon>
        <taxon>Culicoidea</taxon>
        <taxon>Culicidae</taxon>
        <taxon>Culicinae</taxon>
        <taxon>Culicini</taxon>
        <taxon>Culex</taxon>
        <taxon>Culex</taxon>
    </lineage>
</organism>
<accession>A0A8D8G573</accession>
<dbReference type="EMBL" id="HBUE01174073">
    <property type="protein sequence ID" value="CAG6516763.1"/>
    <property type="molecule type" value="Transcribed_RNA"/>
</dbReference>
<protein>
    <submittedName>
        <fullName evidence="2">(northern house mosquito) hypothetical protein</fullName>
    </submittedName>
</protein>
<reference evidence="2" key="1">
    <citation type="submission" date="2021-05" db="EMBL/GenBank/DDBJ databases">
        <authorList>
            <person name="Alioto T."/>
            <person name="Alioto T."/>
            <person name="Gomez Garrido J."/>
        </authorList>
    </citation>
    <scope>NUCLEOTIDE SEQUENCE</scope>
</reference>
<evidence type="ECO:0000256" key="1">
    <source>
        <dbReference type="SAM" id="MobiDB-lite"/>
    </source>
</evidence>
<dbReference type="EMBL" id="HBUE01128335">
    <property type="protein sequence ID" value="CAG6495311.1"/>
    <property type="molecule type" value="Transcribed_RNA"/>
</dbReference>
<sequence>MRRGFRLVITLWTFWPWTLKRTTTCTSSPFTGSLASLTSTLLMGSCPTLSWPLCVLLLSQWSTAPPASLSSAMLTKTSTSLWRSGQTASGSKSRMSTKTLSSKDVFH</sequence>
<dbReference type="AlphaFoldDB" id="A0A8D8G573"/>
<proteinExistence type="predicted"/>
<dbReference type="EMBL" id="HBUE01279548">
    <property type="protein sequence ID" value="CAG6568265.1"/>
    <property type="molecule type" value="Transcribed_RNA"/>
</dbReference>
<feature type="region of interest" description="Disordered" evidence="1">
    <location>
        <begin position="78"/>
        <end position="107"/>
    </location>
</feature>
<name>A0A8D8G573_CULPI</name>
<evidence type="ECO:0000313" key="2">
    <source>
        <dbReference type="EMBL" id="CAG6495311.1"/>
    </source>
</evidence>